<evidence type="ECO:0000313" key="2">
    <source>
        <dbReference type="Proteomes" id="UP000094056"/>
    </source>
</evidence>
<protein>
    <submittedName>
        <fullName evidence="1">Uncharacterized protein</fullName>
    </submittedName>
</protein>
<dbReference type="Proteomes" id="UP000094056">
    <property type="component" value="Unassembled WGS sequence"/>
</dbReference>
<sequence>MDSNIIDRIEVKKKEFIDNNKQSPNKLYLTISDELELSALPATEIGDLASLFIKYGPREALKRKGNKFCGLEVVLDSDKFKVE</sequence>
<proteinExistence type="predicted"/>
<dbReference type="AlphaFoldDB" id="A0A1E3X2Q9"/>
<name>A0A1E3X2Q9_9BACT</name>
<evidence type="ECO:0000313" key="1">
    <source>
        <dbReference type="EMBL" id="ODS29887.1"/>
    </source>
</evidence>
<gene>
    <name evidence="1" type="ORF">SCARUB_05009</name>
</gene>
<accession>A0A1E3X2Q9</accession>
<reference evidence="1 2" key="1">
    <citation type="submission" date="2016-07" db="EMBL/GenBank/DDBJ databases">
        <title>Draft genome of Scalindua rubra, obtained from a brine-seawater interface in the Red Sea, sheds light on salt adaptation in anammox bacteria.</title>
        <authorList>
            <person name="Speth D.R."/>
            <person name="Lagkouvardos I."/>
            <person name="Wang Y."/>
            <person name="Qian P.-Y."/>
            <person name="Dutilh B.E."/>
            <person name="Jetten M.S."/>
        </authorList>
    </citation>
    <scope>NUCLEOTIDE SEQUENCE [LARGE SCALE GENOMIC DNA]</scope>
    <source>
        <strain evidence="1">BSI-1</strain>
    </source>
</reference>
<dbReference type="EMBL" id="MAYW01000343">
    <property type="protein sequence ID" value="ODS29887.1"/>
    <property type="molecule type" value="Genomic_DNA"/>
</dbReference>
<comment type="caution">
    <text evidence="1">The sequence shown here is derived from an EMBL/GenBank/DDBJ whole genome shotgun (WGS) entry which is preliminary data.</text>
</comment>
<organism evidence="1 2">
    <name type="scientific">Candidatus Scalindua rubra</name>
    <dbReference type="NCBI Taxonomy" id="1872076"/>
    <lineage>
        <taxon>Bacteria</taxon>
        <taxon>Pseudomonadati</taxon>
        <taxon>Planctomycetota</taxon>
        <taxon>Candidatus Brocadiia</taxon>
        <taxon>Candidatus Brocadiales</taxon>
        <taxon>Candidatus Scalinduaceae</taxon>
        <taxon>Candidatus Scalindua</taxon>
    </lineage>
</organism>